<organism evidence="6 7">
    <name type="scientific">Phytophthora kernoviae</name>
    <dbReference type="NCBI Taxonomy" id="325452"/>
    <lineage>
        <taxon>Eukaryota</taxon>
        <taxon>Sar</taxon>
        <taxon>Stramenopiles</taxon>
        <taxon>Oomycota</taxon>
        <taxon>Peronosporomycetes</taxon>
        <taxon>Peronosporales</taxon>
        <taxon>Peronosporaceae</taxon>
        <taxon>Phytophthora</taxon>
    </lineage>
</organism>
<evidence type="ECO:0000313" key="5">
    <source>
        <dbReference type="EMBL" id="RLN05678.1"/>
    </source>
</evidence>
<evidence type="ECO:0000256" key="2">
    <source>
        <dbReference type="SAM" id="Phobius"/>
    </source>
</evidence>
<keyword evidence="7" id="KW-1185">Reference proteome</keyword>
<dbReference type="EMBL" id="MBDN02000318">
    <property type="protein sequence ID" value="RLN76440.1"/>
    <property type="molecule type" value="Genomic_DNA"/>
</dbReference>
<reference evidence="7 8" key="2">
    <citation type="submission" date="2018-07" db="EMBL/GenBank/DDBJ databases">
        <title>Genome sequencing of oomycete isolates from Chile give support for New Zealand origin for Phytophthora kernoviae and make available the first Nothophytophthora sp. genome.</title>
        <authorList>
            <person name="Studholme D.J."/>
            <person name="Sanfuentes E."/>
            <person name="Panda P."/>
            <person name="Hill R."/>
            <person name="Sambles C."/>
            <person name="Grant M."/>
            <person name="Williams N.M."/>
            <person name="Mcdougal R.L."/>
        </authorList>
    </citation>
    <scope>NUCLEOTIDE SEQUENCE [LARGE SCALE GENOMIC DNA]</scope>
    <source>
        <strain evidence="5">Chile2</strain>
        <strain evidence="6">Chile4</strain>
    </source>
</reference>
<dbReference type="AlphaFoldDB" id="A0A421GHW7"/>
<dbReference type="STRING" id="325452.A0A421GHW7"/>
<reference evidence="3" key="3">
    <citation type="submission" date="2020-06" db="EMBL/GenBank/DDBJ databases">
        <authorList>
            <person name="Studholme D.J."/>
        </authorList>
    </citation>
    <scope>NUCLEOTIDE SEQUENCE</scope>
    <source>
        <strain evidence="3">NZFS 2646</strain>
        <strain evidence="4">NZFS 3630</strain>
    </source>
</reference>
<feature type="region of interest" description="Disordered" evidence="1">
    <location>
        <begin position="135"/>
        <end position="197"/>
    </location>
</feature>
<evidence type="ECO:0000313" key="3">
    <source>
        <dbReference type="EMBL" id="KAG2518185.1"/>
    </source>
</evidence>
<keyword evidence="2" id="KW-0472">Membrane</keyword>
<dbReference type="EMBL" id="JPWU03000314">
    <property type="protein sequence ID" value="KAG2519993.1"/>
    <property type="molecule type" value="Genomic_DNA"/>
</dbReference>
<dbReference type="Proteomes" id="UP000792063">
    <property type="component" value="Unassembled WGS sequence"/>
</dbReference>
<name>A0A421GHW7_9STRA</name>
<sequence>MALHRKLRGSMDMPPQYIRIPTSRTSGQGAGHSLHERQPRARRLYTQRYVASDRSRKISSLQLRACFMLCVLLYFGAIYFADDITNLGRVVGSEQNNKSFFVHSLQPRGRGNVRVGRAVDAKRVEAIAVPTKTVTTLSGRTEAEAQPTAAQRRPEQQQTDEGSKSQDKGVSQEGQMQQQLNHQAQISGMPIAKQASG</sequence>
<keyword evidence="2" id="KW-0812">Transmembrane</keyword>
<feature type="compositionally biased region" description="Polar residues" evidence="1">
    <location>
        <begin position="168"/>
        <end position="186"/>
    </location>
</feature>
<reference evidence="3" key="1">
    <citation type="journal article" date="2015" name="Genom Data">
        <title>Genome sequences of six Phytophthora species associated with forests in New Zealand.</title>
        <authorList>
            <person name="Studholme D.J."/>
            <person name="McDougal R.L."/>
            <person name="Sambles C."/>
            <person name="Hansen E."/>
            <person name="Hardy G."/>
            <person name="Grant M."/>
            <person name="Ganley R.J."/>
            <person name="Williams N.M."/>
        </authorList>
    </citation>
    <scope>NUCLEOTIDE SEQUENCE</scope>
    <source>
        <strain evidence="3">NZFS 2646</strain>
        <strain evidence="4">NZFS 3630</strain>
    </source>
</reference>
<dbReference type="Proteomes" id="UP000785171">
    <property type="component" value="Unassembled WGS sequence"/>
</dbReference>
<dbReference type="EMBL" id="JPWV03000309">
    <property type="protein sequence ID" value="KAG2518185.1"/>
    <property type="molecule type" value="Genomic_DNA"/>
</dbReference>
<comment type="caution">
    <text evidence="6">The sequence shown here is derived from an EMBL/GenBank/DDBJ whole genome shotgun (WGS) entry which is preliminary data.</text>
</comment>
<proteinExistence type="predicted"/>
<evidence type="ECO:0000313" key="7">
    <source>
        <dbReference type="Proteomes" id="UP000285624"/>
    </source>
</evidence>
<protein>
    <recommendedName>
        <fullName evidence="9">Transmembrane protein</fullName>
    </recommendedName>
</protein>
<evidence type="ECO:0000256" key="1">
    <source>
        <dbReference type="SAM" id="MobiDB-lite"/>
    </source>
</evidence>
<dbReference type="EMBL" id="MAYM02002103">
    <property type="protein sequence ID" value="RLN05678.1"/>
    <property type="molecule type" value="Genomic_DNA"/>
</dbReference>
<gene>
    <name evidence="5" type="ORF">BBI17_007495</name>
    <name evidence="6" type="ORF">BBO99_00007555</name>
    <name evidence="3" type="ORF">JM16_007385</name>
    <name evidence="4" type="ORF">JM18_007118</name>
</gene>
<accession>A0A421GHW7</accession>
<dbReference type="Proteomes" id="UP000285624">
    <property type="component" value="Unassembled WGS sequence"/>
</dbReference>
<dbReference type="Proteomes" id="UP000285883">
    <property type="component" value="Unassembled WGS sequence"/>
</dbReference>
<evidence type="ECO:0008006" key="9">
    <source>
        <dbReference type="Google" id="ProtNLM"/>
    </source>
</evidence>
<keyword evidence="2" id="KW-1133">Transmembrane helix</keyword>
<feature type="transmembrane region" description="Helical" evidence="2">
    <location>
        <begin position="61"/>
        <end position="81"/>
    </location>
</feature>
<evidence type="ECO:0000313" key="4">
    <source>
        <dbReference type="EMBL" id="KAG2519993.1"/>
    </source>
</evidence>
<evidence type="ECO:0000313" key="6">
    <source>
        <dbReference type="EMBL" id="RLN76440.1"/>
    </source>
</evidence>
<evidence type="ECO:0000313" key="8">
    <source>
        <dbReference type="Proteomes" id="UP000285883"/>
    </source>
</evidence>